<reference evidence="2" key="1">
    <citation type="submission" date="2025-08" db="UniProtKB">
        <authorList>
            <consortium name="RefSeq"/>
        </authorList>
    </citation>
    <scope>IDENTIFICATION</scope>
    <source>
        <tissue evidence="2">Leaves</tissue>
    </source>
</reference>
<dbReference type="Gene3D" id="2.40.70.10">
    <property type="entry name" value="Acid Proteases"/>
    <property type="match status" value="1"/>
</dbReference>
<sequence length="242" mass="27249">MSQLASTVNRLEFQVSGKLPSHTNINPKQNACVITLKRGKELPKPSKRISEQAIEKAIEKEEVAPQPKDMSEQKFKDEPLIVVTPPSPFPSRFAKSKKEEQEQEILETFRKVEFLKELYTTKKKLKGNEKVHLGENVSAVLQKKLPPKCKDLGLLTVSSKIGNIRIEKAMLDLGTSINVMPRSIYNMLNLGPLKETGIIIQLADRSNAYPDGVLEDILVQVDKLVFPADFYVFDMEEDNSAN</sequence>
<keyword evidence="1" id="KW-1185">Reference proteome</keyword>
<dbReference type="RefSeq" id="XP_071918753.1">
    <property type="nucleotide sequence ID" value="XM_072062652.1"/>
</dbReference>
<protein>
    <recommendedName>
        <fullName evidence="3">Aspartic peptidase DDI1-type domain-containing protein</fullName>
    </recommendedName>
</protein>
<evidence type="ECO:0000313" key="1">
    <source>
        <dbReference type="Proteomes" id="UP001652660"/>
    </source>
</evidence>
<dbReference type="GeneID" id="140013384"/>
<dbReference type="PANTHER" id="PTHR33067">
    <property type="entry name" value="RNA-DIRECTED DNA POLYMERASE-RELATED"/>
    <property type="match status" value="1"/>
</dbReference>
<proteinExistence type="predicted"/>
<dbReference type="InterPro" id="IPR021109">
    <property type="entry name" value="Peptidase_aspartic_dom_sf"/>
</dbReference>
<dbReference type="PANTHER" id="PTHR33067:SF15">
    <property type="entry name" value="RNA-DIRECTED DNA POLYMERASE"/>
    <property type="match status" value="1"/>
</dbReference>
<gene>
    <name evidence="2" type="primary">LOC140013384</name>
</gene>
<evidence type="ECO:0008006" key="3">
    <source>
        <dbReference type="Google" id="ProtNLM"/>
    </source>
</evidence>
<dbReference type="CDD" id="cd00303">
    <property type="entry name" value="retropepsin_like"/>
    <property type="match status" value="1"/>
</dbReference>
<organism evidence="1 2">
    <name type="scientific">Coffea arabica</name>
    <name type="common">Arabian coffee</name>
    <dbReference type="NCBI Taxonomy" id="13443"/>
    <lineage>
        <taxon>Eukaryota</taxon>
        <taxon>Viridiplantae</taxon>
        <taxon>Streptophyta</taxon>
        <taxon>Embryophyta</taxon>
        <taxon>Tracheophyta</taxon>
        <taxon>Spermatophyta</taxon>
        <taxon>Magnoliopsida</taxon>
        <taxon>eudicotyledons</taxon>
        <taxon>Gunneridae</taxon>
        <taxon>Pentapetalae</taxon>
        <taxon>asterids</taxon>
        <taxon>lamiids</taxon>
        <taxon>Gentianales</taxon>
        <taxon>Rubiaceae</taxon>
        <taxon>Ixoroideae</taxon>
        <taxon>Gardenieae complex</taxon>
        <taxon>Bertiereae - Coffeeae clade</taxon>
        <taxon>Coffeeae</taxon>
        <taxon>Coffea</taxon>
    </lineage>
</organism>
<accession>A0ABM4VGU0</accession>
<dbReference type="Proteomes" id="UP001652660">
    <property type="component" value="Chromosome 8c"/>
</dbReference>
<name>A0ABM4VGU0_COFAR</name>
<evidence type="ECO:0000313" key="2">
    <source>
        <dbReference type="RefSeq" id="XP_071918753.1"/>
    </source>
</evidence>